<dbReference type="InterPro" id="IPR053967">
    <property type="entry name" value="LlgE_F_G-like_D1"/>
</dbReference>
<dbReference type="GO" id="GO:0071978">
    <property type="term" value="P:bacterial-type flagellum-dependent swarming motility"/>
    <property type="evidence" value="ECO:0007669"/>
    <property type="project" value="TreeGrafter"/>
</dbReference>
<organism evidence="6 7">
    <name type="scientific">Pseudobutyrivibrio xylanivorans</name>
    <dbReference type="NCBI Taxonomy" id="185007"/>
    <lineage>
        <taxon>Bacteria</taxon>
        <taxon>Bacillati</taxon>
        <taxon>Bacillota</taxon>
        <taxon>Clostridia</taxon>
        <taxon>Lachnospirales</taxon>
        <taxon>Lachnospiraceae</taxon>
        <taxon>Pseudobutyrivibrio</taxon>
    </lineage>
</organism>
<dbReference type="InterPro" id="IPR037925">
    <property type="entry name" value="FlgE/F/G-like"/>
</dbReference>
<evidence type="ECO:0000256" key="1">
    <source>
        <dbReference type="ARBA" id="ARBA00009677"/>
    </source>
</evidence>
<evidence type="ECO:0000259" key="5">
    <source>
        <dbReference type="Pfam" id="PF22692"/>
    </source>
</evidence>
<dbReference type="EMBL" id="FMWK01000001">
    <property type="protein sequence ID" value="SCZ76167.1"/>
    <property type="molecule type" value="Genomic_DNA"/>
</dbReference>
<dbReference type="Pfam" id="PF06429">
    <property type="entry name" value="Flg_bbr_C"/>
    <property type="match status" value="1"/>
</dbReference>
<evidence type="ECO:0000259" key="3">
    <source>
        <dbReference type="Pfam" id="PF00460"/>
    </source>
</evidence>
<dbReference type="Pfam" id="PF00460">
    <property type="entry name" value="Flg_bb_rod"/>
    <property type="match status" value="1"/>
</dbReference>
<dbReference type="SUPFAM" id="SSF117143">
    <property type="entry name" value="Flagellar hook protein flgE"/>
    <property type="match status" value="1"/>
</dbReference>
<keyword evidence="2" id="KW-0975">Bacterial flagellum</keyword>
<proteinExistence type="inferred from homology"/>
<comment type="subcellular location">
    <subcellularLocation>
        <location evidence="2">Bacterial flagellum basal body</location>
    </subcellularLocation>
</comment>
<keyword evidence="6" id="KW-0282">Flagellum</keyword>
<evidence type="ECO:0000313" key="7">
    <source>
        <dbReference type="Proteomes" id="UP000199428"/>
    </source>
</evidence>
<dbReference type="Pfam" id="PF22692">
    <property type="entry name" value="LlgE_F_G_D1"/>
    <property type="match status" value="1"/>
</dbReference>
<keyword evidence="6" id="KW-0969">Cilium</keyword>
<name>A0A1G5RQA1_PSEXY</name>
<comment type="similarity">
    <text evidence="1 2">Belongs to the flagella basal body rod proteins family.</text>
</comment>
<evidence type="ECO:0000259" key="4">
    <source>
        <dbReference type="Pfam" id="PF06429"/>
    </source>
</evidence>
<dbReference type="PROSITE" id="PS00588">
    <property type="entry name" value="FLAGELLA_BB_ROD"/>
    <property type="match status" value="1"/>
</dbReference>
<dbReference type="GO" id="GO:0009425">
    <property type="term" value="C:bacterial-type flagellum basal body"/>
    <property type="evidence" value="ECO:0007669"/>
    <property type="project" value="UniProtKB-SubCell"/>
</dbReference>
<dbReference type="InterPro" id="IPR010930">
    <property type="entry name" value="Flg_bb/hook_C_dom"/>
</dbReference>
<evidence type="ECO:0000313" key="6">
    <source>
        <dbReference type="EMBL" id="SCZ76167.1"/>
    </source>
</evidence>
<dbReference type="InterPro" id="IPR020013">
    <property type="entry name" value="Flagellar_FlgE/F/G"/>
</dbReference>
<feature type="domain" description="Flagellar basal body rod protein N-terminal" evidence="3">
    <location>
        <begin position="8"/>
        <end position="35"/>
    </location>
</feature>
<dbReference type="PANTHER" id="PTHR30435">
    <property type="entry name" value="FLAGELLAR PROTEIN"/>
    <property type="match status" value="1"/>
</dbReference>
<reference evidence="6 7" key="1">
    <citation type="submission" date="2016-10" db="EMBL/GenBank/DDBJ databases">
        <authorList>
            <person name="de Groot N.N."/>
        </authorList>
    </citation>
    <scope>NUCLEOTIDE SEQUENCE [LARGE SCALE GENOMIC DNA]</scope>
    <source>
        <strain evidence="6 7">DSM 10317</strain>
    </source>
</reference>
<dbReference type="InterPro" id="IPR019776">
    <property type="entry name" value="Flagellar_basal_body_rod_CS"/>
</dbReference>
<dbReference type="RefSeq" id="WP_090160519.1">
    <property type="nucleotide sequence ID" value="NZ_FMWK01000001.1"/>
</dbReference>
<dbReference type="PANTHER" id="PTHR30435:SF19">
    <property type="entry name" value="FLAGELLAR BASAL-BODY ROD PROTEIN FLGG"/>
    <property type="match status" value="1"/>
</dbReference>
<dbReference type="NCBIfam" id="TIGR03506">
    <property type="entry name" value="FlgEFG_subfam"/>
    <property type="match status" value="2"/>
</dbReference>
<evidence type="ECO:0000256" key="2">
    <source>
        <dbReference type="RuleBase" id="RU362116"/>
    </source>
</evidence>
<dbReference type="Proteomes" id="UP000199428">
    <property type="component" value="Unassembled WGS sequence"/>
</dbReference>
<dbReference type="InterPro" id="IPR001444">
    <property type="entry name" value="Flag_bb_rod_N"/>
</dbReference>
<gene>
    <name evidence="6" type="ORF">SAMN02910350_00114</name>
</gene>
<keyword evidence="6" id="KW-0966">Cell projection</keyword>
<sequence length="272" mass="29102">MVRSLWSGASGMKGQQVQVDTIANNLANVNTTAYKAQSAQFKTLLYQTLEATSTNAQGESKPTSAQVGLGTRVASLNANFTQGAQMANDSKTAMCIIGEGFFAVQDGEERHYTRNGNFTWAIGPGGNKVLTTAEGYQVLDQAGQVVTLPATAGELGFAVNIDDGSLSYKDAAGNIIQTGQSIALYQFTNRVGLNKIGENLYDESDASGEPISEWNTQGVIRSQIAQCYLEGSNVNVADEMVNLIIAQRAYEMNSKAITTSDTMLEQANNLKR</sequence>
<feature type="domain" description="Flagellar basal-body/hook protein C-terminal" evidence="4">
    <location>
        <begin position="226"/>
        <end position="270"/>
    </location>
</feature>
<feature type="domain" description="Flagellar hook protein FlgE/F/G-like D1" evidence="5">
    <location>
        <begin position="96"/>
        <end position="154"/>
    </location>
</feature>
<accession>A0A1G5RQA1</accession>
<protein>
    <submittedName>
        <fullName evidence="6">Flagellar basal-body rod protein FlgG</fullName>
    </submittedName>
</protein>
<dbReference type="AlphaFoldDB" id="A0A1G5RQA1"/>